<dbReference type="EMBL" id="CAXAMN010025840">
    <property type="protein sequence ID" value="CAK9098651.1"/>
    <property type="molecule type" value="Genomic_DNA"/>
</dbReference>
<evidence type="ECO:0000313" key="2">
    <source>
        <dbReference type="Proteomes" id="UP001642484"/>
    </source>
</evidence>
<accession>A0ABP0RHK0</accession>
<evidence type="ECO:0000313" key="1">
    <source>
        <dbReference type="EMBL" id="CAK9098651.1"/>
    </source>
</evidence>
<keyword evidence="2" id="KW-1185">Reference proteome</keyword>
<proteinExistence type="predicted"/>
<organism evidence="1 2">
    <name type="scientific">Durusdinium trenchii</name>
    <dbReference type="NCBI Taxonomy" id="1381693"/>
    <lineage>
        <taxon>Eukaryota</taxon>
        <taxon>Sar</taxon>
        <taxon>Alveolata</taxon>
        <taxon>Dinophyceae</taxon>
        <taxon>Suessiales</taxon>
        <taxon>Symbiodiniaceae</taxon>
        <taxon>Durusdinium</taxon>
    </lineage>
</organism>
<gene>
    <name evidence="1" type="ORF">CCMP2556_LOCUS46732</name>
</gene>
<reference evidence="1 2" key="1">
    <citation type="submission" date="2024-02" db="EMBL/GenBank/DDBJ databases">
        <authorList>
            <person name="Chen Y."/>
            <person name="Shah S."/>
            <person name="Dougan E. K."/>
            <person name="Thang M."/>
            <person name="Chan C."/>
        </authorList>
    </citation>
    <scope>NUCLEOTIDE SEQUENCE [LARGE SCALE GENOMIC DNA]</scope>
</reference>
<dbReference type="Proteomes" id="UP001642484">
    <property type="component" value="Unassembled WGS sequence"/>
</dbReference>
<comment type="caution">
    <text evidence="1">The sequence shown here is derived from an EMBL/GenBank/DDBJ whole genome shotgun (WGS) entry which is preliminary data.</text>
</comment>
<sequence length="116" mass="12667">MGMVSVHQLFSDELPDEDLALGSVLETRRRQLQRRQRRSLLASFPQHGNLEKQLQDILHCSARICTNILLLRHAEGHSGAGVLREGKSLSEAEGGLVAEGRGLSAVAGHPRKPGSR</sequence>
<name>A0ABP0RHK0_9DINO</name>
<protein>
    <submittedName>
        <fullName evidence="1">Uncharacterized protein</fullName>
    </submittedName>
</protein>